<dbReference type="PATRIC" id="fig|1094556.3.peg.88"/>
<gene>
    <name evidence="1" type="ORF">MCY_00060</name>
</gene>
<protein>
    <submittedName>
        <fullName evidence="1">Uncharacterized protein</fullName>
    </submittedName>
</protein>
<dbReference type="InterPro" id="IPR054259">
    <property type="entry name" value="DUF6990"/>
</dbReference>
<dbReference type="HOGENOM" id="CLU_3132734_0_0_5"/>
<evidence type="ECO:0000313" key="1">
    <source>
        <dbReference type="EMBL" id="EJF87759.1"/>
    </source>
</evidence>
<keyword evidence="2" id="KW-1185">Reference proteome</keyword>
<dbReference type="Proteomes" id="UP000001077">
    <property type="component" value="Unassembled WGS sequence"/>
</dbReference>
<dbReference type="STRING" id="1094556.MCY_00060"/>
<dbReference type="AlphaFoldDB" id="J0QX59"/>
<dbReference type="Pfam" id="PF22499">
    <property type="entry name" value="DUF6990"/>
    <property type="match status" value="1"/>
</dbReference>
<comment type="caution">
    <text evidence="1">The sequence shown here is derived from an EMBL/GenBank/DDBJ whole genome shotgun (WGS) entry which is preliminary data.</text>
</comment>
<proteinExistence type="predicted"/>
<dbReference type="EMBL" id="AILY01000004">
    <property type="protein sequence ID" value="EJF87759.1"/>
    <property type="molecule type" value="Genomic_DNA"/>
</dbReference>
<organism evidence="1 2">
    <name type="scientific">Bartonella rattimassiliensis 15908</name>
    <dbReference type="NCBI Taxonomy" id="1094556"/>
    <lineage>
        <taxon>Bacteria</taxon>
        <taxon>Pseudomonadati</taxon>
        <taxon>Pseudomonadota</taxon>
        <taxon>Alphaproteobacteria</taxon>
        <taxon>Hyphomicrobiales</taxon>
        <taxon>Bartonellaceae</taxon>
        <taxon>Bartonella</taxon>
    </lineage>
</organism>
<sequence length="49" mass="5330">MDEEKAVSYALLHLGALALLGDVETLVSYNENFTAGKLLGFDETIEKSI</sequence>
<reference evidence="1 2" key="1">
    <citation type="submission" date="2012-03" db="EMBL/GenBank/DDBJ databases">
        <title>The Genome Sequence of Bartonella rattimassiliensis 15908.</title>
        <authorList>
            <consortium name="The Broad Institute Genome Sequencing Platform"/>
            <consortium name="The Broad Institute Genome Sequencing Center for Infectious Disease"/>
            <person name="Feldgarden M."/>
            <person name="Kirby J."/>
            <person name="Kosoy M."/>
            <person name="Birtles R."/>
            <person name="Probert W.S."/>
            <person name="Chiaraviglio L."/>
            <person name="Young S.K."/>
            <person name="Zeng Q."/>
            <person name="Gargeya S."/>
            <person name="Fitzgerald M."/>
            <person name="Haas B."/>
            <person name="Abouelleil A."/>
            <person name="Alvarado L."/>
            <person name="Arachchi H.M."/>
            <person name="Berlin A."/>
            <person name="Chapman S.B."/>
            <person name="Gearin G."/>
            <person name="Goldberg J."/>
            <person name="Griggs A."/>
            <person name="Gujja S."/>
            <person name="Hansen M."/>
            <person name="Heiman D."/>
            <person name="Howarth C."/>
            <person name="Larimer J."/>
            <person name="Lui A."/>
            <person name="MacDonald P.J.P."/>
            <person name="McCowen C."/>
            <person name="Montmayeur A."/>
            <person name="Murphy C."/>
            <person name="Neiman D."/>
            <person name="Pearson M."/>
            <person name="Priest M."/>
            <person name="Roberts A."/>
            <person name="Saif S."/>
            <person name="Shea T."/>
            <person name="Sisk P."/>
            <person name="Stolte C."/>
            <person name="Sykes S."/>
            <person name="Wortman J."/>
            <person name="Nusbaum C."/>
            <person name="Birren B."/>
        </authorList>
    </citation>
    <scope>NUCLEOTIDE SEQUENCE [LARGE SCALE GENOMIC DNA]</scope>
    <source>
        <strain evidence="1 2">15908</strain>
    </source>
</reference>
<dbReference type="eggNOG" id="ENOG503145Z">
    <property type="taxonomic scope" value="Bacteria"/>
</dbReference>
<accession>J0QX59</accession>
<dbReference type="RefSeq" id="WP_007346366.1">
    <property type="nucleotide sequence ID" value="NZ_CALY02000025.1"/>
</dbReference>
<name>J0QX59_9HYPH</name>
<evidence type="ECO:0000313" key="2">
    <source>
        <dbReference type="Proteomes" id="UP000001077"/>
    </source>
</evidence>